<reference evidence="11" key="1">
    <citation type="submission" date="2025-08" db="UniProtKB">
        <authorList>
            <consortium name="RefSeq"/>
        </authorList>
    </citation>
    <scope>IDENTIFICATION</scope>
</reference>
<feature type="region of interest" description="Disordered" evidence="5">
    <location>
        <begin position="1547"/>
        <end position="1672"/>
    </location>
</feature>
<evidence type="ECO:0000256" key="3">
    <source>
        <dbReference type="ARBA" id="ARBA00023180"/>
    </source>
</evidence>
<dbReference type="SMART" id="SM00216">
    <property type="entry name" value="VWD"/>
    <property type="match status" value="3"/>
</dbReference>
<evidence type="ECO:0000256" key="6">
    <source>
        <dbReference type="SAM" id="SignalP"/>
    </source>
</evidence>
<dbReference type="Proteomes" id="UP000694845">
    <property type="component" value="Unplaced"/>
</dbReference>
<gene>
    <name evidence="11" type="primary">LOC110990253</name>
</gene>
<dbReference type="SUPFAM" id="SSF57603">
    <property type="entry name" value="FnI-like domain"/>
    <property type="match status" value="1"/>
</dbReference>
<dbReference type="SMART" id="SM00041">
    <property type="entry name" value="CT"/>
    <property type="match status" value="1"/>
</dbReference>
<dbReference type="InterPro" id="IPR001846">
    <property type="entry name" value="VWF_type-D"/>
</dbReference>
<evidence type="ECO:0000256" key="1">
    <source>
        <dbReference type="ARBA" id="ARBA00022737"/>
    </source>
</evidence>
<dbReference type="GO" id="GO:0005615">
    <property type="term" value="C:extracellular space"/>
    <property type="evidence" value="ECO:0007669"/>
    <property type="project" value="TreeGrafter"/>
</dbReference>
<dbReference type="Pfam" id="PF08742">
    <property type="entry name" value="C8"/>
    <property type="match status" value="3"/>
</dbReference>
<dbReference type="InterPro" id="IPR002919">
    <property type="entry name" value="TIL_dom"/>
</dbReference>
<evidence type="ECO:0000256" key="2">
    <source>
        <dbReference type="ARBA" id="ARBA00023157"/>
    </source>
</evidence>
<organism evidence="10 11">
    <name type="scientific">Acanthaster planci</name>
    <name type="common">Crown-of-thorns starfish</name>
    <dbReference type="NCBI Taxonomy" id="133434"/>
    <lineage>
        <taxon>Eukaryota</taxon>
        <taxon>Metazoa</taxon>
        <taxon>Echinodermata</taxon>
        <taxon>Eleutherozoa</taxon>
        <taxon>Asterozoa</taxon>
        <taxon>Asteroidea</taxon>
        <taxon>Valvatacea</taxon>
        <taxon>Valvatida</taxon>
        <taxon>Acanthasteridae</taxon>
        <taxon>Acanthaster</taxon>
    </lineage>
</organism>
<sequence>MVCIASRCTALALLITWITRCTAVPTQSPLTCNDRYIEKVAYELSEKHLLDNFFGSSINETQPTYIRRHVCCDGTIKPGSCGIPFCRNINSVRCSEEVGECSLNSTVCAKPLATLQQAEGFGSKKSSREPQLQNVSYLETTLKGVPDGHCHIFSGSSVRTFDGLAYSYPLQCRHFMAGMPSFKVDFVSNYSCSSGKCQSAVSISDPTTIVDLLPDGVVNVNDRSVIVPFETSSGIRIYQEGVYKVCRGTDETRVSFDGGNSVIIEVNRLHEFSAEFDKFGLCGNYDLDPTNDLHNRSVKSFVNELNMNQDTYCRKINKTLLNPFDNLDGPNKEKVRRACDDFANQPFLKECRSRSDVQPFNLSCLFLLSRALIEISSFEQVQCDVYAEYSVSCSRVGLYVDWRSKLPNGTCAVSCDHGMVYTECGSACPRTCENFSIRDDCGNECVPGCQCPPGTYFDGEICVTNGSCPCLLAGELYPAGSLMTDGCEDCVCYEGKLQECSTHSCPGTCSIFGGRRFNTFDGKSFEFDGKCEYVLVQSKSVLENSFSIFMDKAKCDASQSRCDRVPEISIRTPDGTQYELKTADTVIVTEDNRPKQDMKLPYSQFAGNSTILFSRPSSIFTKVSMPVLGIELLRAGDNRIYVTVAAKLLGKGEGLCGTFNRITGDDYQLPSGSIMQVSHMFAPKWQSNCNCRSTENGNINDYCEINYKRRKLAEETCGKLIREPFTDCGLKVDPKMYRDMCLHDHCHSQYHTGTECLAFSAYAHECGNVGVNLVWRNSGLCAPTVCEEGMVFKECGSMCKAACRDLGSTDNCQEQCIQGCQCQDNMVYNDRTGKCVSLSQCPCYFKGRDRDPGETWKDKCSDCTCQNGVVHCTETNCSATDKECPGTQKYIECVECQHECQTLHLACKKADCTAGCGCPDGTVRTTDGQCMPETQCPCYFNGRTYSLLQEFEDDCRTCLCSPDAKVVCENKLCPETCRAYGDPHYLTYDGRRYDFQGDCSYVLTSDDCGNNGSSSIFKVVVENVCCGSGGVTCTKSILFTILDVKIYLVRGTEPVITPPESTPTRAKYRIVPSGIFLIISTVHGIKVVWDFGTSIFVTLDGVFKGHVCGLCGDFDGNALNDFRTRGGEIEATPNAFGHSWRTIDSCPEPPDPVHPCEINPERFYWAQSACSIILKFTFSACHDVVDPRPYYDNCVFDSCACLRGGDCECMCTAVSNYADICNKNDVHVSWRSTDRCCLLCEDGKVYLPCGKVCADKCYNDATIKEDYACMEVCEEGCHCPRGKKMWKGKCVDDDECPCIKCVDGEMKCIDTPCFAPPTSVQPTTTREVVVTSTEVKTTVTTTTPQQTTTEVTTVPYTTTKTQICQSGSSMIPDDCQTCLCENNTYYCYKDCHKDCQPGEELVNYGQERCCECVPVPTTVAITAKVPSTTEAATAVPSSTTKGSPPPPPPVCRTYGLAKTSCTRECRERSCIDGNCYKIDFIKDTASNTTLCCECSDGKVYNGTGCVLPQECKCRDENGTLRKPEEKWDYSNNSCRTCKCSSNTIECDRDTTSTGCRPTTTVPTSPRTSTKLPQTTELPTTSGTSTKLPQTTELPTTSGTSTKLPQTTELPTTSGTSTTLPKTTELPTTSGTSTKLPQTTELPTTSGTSTKLPQTTELPTTSEHTTAARPSISPTTEGYCIYECDYPAVYRKVGEVWWPDDCTVCVCEESMCVTCTIKLCGTSSNSTRDPKMCCPEFPTMKTTPTLTPPTLVTAEASTTRSAAPLISTSGTICHDNCHVKEPILCEHQNYEMKDRDPPFMKDVYCKPFAAQYGNYPSPCNCLGGYLRDYGGDLSEKSLEYHIGFSWMTYMCVKIEQPCGNGACLLDGVYYRPGDVVTKGCLRCVCKLNYGGSTDIKFKMFCESIPGCTTTQALLTIEETRTLLTTPPLVTSEASTTQSAAPLVTPSGTMCHANCHVTEPIPCEYQNYEMKDRDPPFMKDVYCKPFAAQYGNYPSPCNCSGGYLRDYGGDLSEKSLEYHIGFSWMTYMCVKIKQPCGSGACLLHGVYYNPGDVVTKGCLRCVCKLNYGQSTDLKFEMFCESIPGCTTTPAPPTIEETRTLLTTPPLVTTEASTTGTAESFCKFEGERYHEGDLIPVSQPCTILICGEDGDIKYQEVKCNRTCPNGRLTEVSPDRCCPVCVPDGRDCSYRKHSSLVVIDDCFSERRIPYTDCEGACPSNSRITILPDAHVSFNCGCCKPKQLEQNYVKMKCNNNTEFYHPYYEIKDCTCQSCENDPMQNLVVNPFML</sequence>
<dbReference type="PROSITE" id="PS51233">
    <property type="entry name" value="VWFD"/>
    <property type="match status" value="3"/>
</dbReference>
<name>A0A8B8A4I0_ACAPL</name>
<dbReference type="Pfam" id="PF01826">
    <property type="entry name" value="TIL"/>
    <property type="match status" value="4"/>
</dbReference>
<dbReference type="FunFam" id="2.10.25.10:FF:000055">
    <property type="entry name" value="alpha-tectorin isoform X1"/>
    <property type="match status" value="1"/>
</dbReference>
<accession>A0A8B8A4I0</accession>
<feature type="chain" id="PRO_5034770010" evidence="6">
    <location>
        <begin position="24"/>
        <end position="2284"/>
    </location>
</feature>
<evidence type="ECO:0000256" key="4">
    <source>
        <dbReference type="PROSITE-ProRule" id="PRU00039"/>
    </source>
</evidence>
<dbReference type="SMART" id="SM00214">
    <property type="entry name" value="VWC"/>
    <property type="match status" value="4"/>
</dbReference>
<dbReference type="InterPro" id="IPR036084">
    <property type="entry name" value="Ser_inhib-like_sf"/>
</dbReference>
<dbReference type="PROSITE" id="PS50184">
    <property type="entry name" value="VWFC_2"/>
    <property type="match status" value="1"/>
</dbReference>
<dbReference type="InterPro" id="IPR014853">
    <property type="entry name" value="VWF/SSPO/ZAN-like_Cys-rich_dom"/>
</dbReference>
<dbReference type="RefSeq" id="XP_022110836.1">
    <property type="nucleotide sequence ID" value="XM_022255144.1"/>
</dbReference>
<dbReference type="PANTHER" id="PTHR11339">
    <property type="entry name" value="EXTRACELLULAR MATRIX GLYCOPROTEIN RELATED"/>
    <property type="match status" value="1"/>
</dbReference>
<feature type="domain" description="VWFC" evidence="8">
    <location>
        <begin position="843"/>
        <end position="901"/>
    </location>
</feature>
<dbReference type="InterPro" id="IPR006207">
    <property type="entry name" value="Cys_knot_C"/>
</dbReference>
<feature type="domain" description="VWFD" evidence="9">
    <location>
        <begin position="148"/>
        <end position="314"/>
    </location>
</feature>
<evidence type="ECO:0000313" key="10">
    <source>
        <dbReference type="Proteomes" id="UP000694845"/>
    </source>
</evidence>
<keyword evidence="1" id="KW-0677">Repeat</keyword>
<dbReference type="OrthoDB" id="160294at2759"/>
<feature type="domain" description="VWFD" evidence="9">
    <location>
        <begin position="975"/>
        <end position="1147"/>
    </location>
</feature>
<keyword evidence="10" id="KW-1185">Reference proteome</keyword>
<dbReference type="KEGG" id="aplc:110990253"/>
<feature type="signal peptide" evidence="6">
    <location>
        <begin position="1"/>
        <end position="23"/>
    </location>
</feature>
<feature type="domain" description="VWFD" evidence="9">
    <location>
        <begin position="507"/>
        <end position="692"/>
    </location>
</feature>
<dbReference type="SUPFAM" id="SSF57567">
    <property type="entry name" value="Serine protease inhibitors"/>
    <property type="match status" value="4"/>
</dbReference>
<dbReference type="PROSITE" id="PS01185">
    <property type="entry name" value="CTCK_1"/>
    <property type="match status" value="1"/>
</dbReference>
<dbReference type="Gene3D" id="2.10.25.10">
    <property type="entry name" value="Laminin"/>
    <property type="match status" value="4"/>
</dbReference>
<protein>
    <submittedName>
        <fullName evidence="11">Mucin-2-like</fullName>
    </submittedName>
</protein>
<dbReference type="PANTHER" id="PTHR11339:SF386">
    <property type="entry name" value="HEMOLECTIN, ISOFORM A"/>
    <property type="match status" value="1"/>
</dbReference>
<dbReference type="SMART" id="SM00832">
    <property type="entry name" value="C8"/>
    <property type="match status" value="2"/>
</dbReference>
<evidence type="ECO:0000313" key="11">
    <source>
        <dbReference type="RefSeq" id="XP_022110836.1"/>
    </source>
</evidence>
<feature type="domain" description="CTCK" evidence="7">
    <location>
        <begin position="2177"/>
        <end position="2270"/>
    </location>
</feature>
<keyword evidence="2" id="KW-1015">Disulfide bond</keyword>
<comment type="caution">
    <text evidence="4">Lacks conserved residue(s) required for the propagation of feature annotation.</text>
</comment>
<evidence type="ECO:0000259" key="9">
    <source>
        <dbReference type="PROSITE" id="PS51233"/>
    </source>
</evidence>
<evidence type="ECO:0000259" key="7">
    <source>
        <dbReference type="PROSITE" id="PS01225"/>
    </source>
</evidence>
<evidence type="ECO:0000256" key="5">
    <source>
        <dbReference type="SAM" id="MobiDB-lite"/>
    </source>
</evidence>
<keyword evidence="6" id="KW-0732">Signal</keyword>
<dbReference type="GO" id="GO:0031012">
    <property type="term" value="C:extracellular matrix"/>
    <property type="evidence" value="ECO:0007669"/>
    <property type="project" value="TreeGrafter"/>
</dbReference>
<dbReference type="CDD" id="cd19941">
    <property type="entry name" value="TIL"/>
    <property type="match status" value="4"/>
</dbReference>
<dbReference type="PROSITE" id="PS01225">
    <property type="entry name" value="CTCK_2"/>
    <property type="match status" value="1"/>
</dbReference>
<dbReference type="InterPro" id="IPR001007">
    <property type="entry name" value="VWF_dom"/>
</dbReference>
<dbReference type="GeneID" id="110990253"/>
<evidence type="ECO:0000259" key="8">
    <source>
        <dbReference type="PROSITE" id="PS50184"/>
    </source>
</evidence>
<dbReference type="InterPro" id="IPR050780">
    <property type="entry name" value="Mucin_vWF_Thrombospondin_sf"/>
</dbReference>
<feature type="compositionally biased region" description="Low complexity" evidence="5">
    <location>
        <begin position="1556"/>
        <end position="1664"/>
    </location>
</feature>
<dbReference type="SMART" id="SM00215">
    <property type="entry name" value="VWC_out"/>
    <property type="match status" value="3"/>
</dbReference>
<dbReference type="Pfam" id="PF00094">
    <property type="entry name" value="VWD"/>
    <property type="match status" value="3"/>
</dbReference>
<dbReference type="OMA" id="NRAIEPT"/>
<proteinExistence type="predicted"/>
<keyword evidence="3" id="KW-0325">Glycoprotein</keyword>